<feature type="domain" description="HTH cro/C1-type" evidence="2">
    <location>
        <begin position="14"/>
        <end position="68"/>
    </location>
</feature>
<dbReference type="InterPro" id="IPR001387">
    <property type="entry name" value="Cro/C1-type_HTH"/>
</dbReference>
<protein>
    <recommendedName>
        <fullName evidence="2">HTH cro/C1-type domain-containing protein</fullName>
    </recommendedName>
</protein>
<dbReference type="SUPFAM" id="SSF47413">
    <property type="entry name" value="lambda repressor-like DNA-binding domains"/>
    <property type="match status" value="1"/>
</dbReference>
<dbReference type="PANTHER" id="PTHR46558">
    <property type="entry name" value="TRACRIPTIONAL REGULATORY PROTEIN-RELATED-RELATED"/>
    <property type="match status" value="1"/>
</dbReference>
<dbReference type="Proteomes" id="UP000595897">
    <property type="component" value="Chromosome"/>
</dbReference>
<proteinExistence type="predicted"/>
<name>A0A7R7EK22_9FIRM</name>
<dbReference type="GO" id="GO:0003677">
    <property type="term" value="F:DNA binding"/>
    <property type="evidence" value="ECO:0007669"/>
    <property type="project" value="UniProtKB-KW"/>
</dbReference>
<evidence type="ECO:0000259" key="2">
    <source>
        <dbReference type="PROSITE" id="PS50943"/>
    </source>
</evidence>
<organism evidence="3 4">
    <name type="scientific">Anaeromicropila herbilytica</name>
    <dbReference type="NCBI Taxonomy" id="2785025"/>
    <lineage>
        <taxon>Bacteria</taxon>
        <taxon>Bacillati</taxon>
        <taxon>Bacillota</taxon>
        <taxon>Clostridia</taxon>
        <taxon>Lachnospirales</taxon>
        <taxon>Lachnospiraceae</taxon>
        <taxon>Anaeromicropila</taxon>
    </lineage>
</organism>
<dbReference type="AlphaFoldDB" id="A0A7R7EK22"/>
<dbReference type="InterPro" id="IPR010982">
    <property type="entry name" value="Lambda_DNA-bd_dom_sf"/>
</dbReference>
<evidence type="ECO:0000313" key="3">
    <source>
        <dbReference type="EMBL" id="BCN30179.1"/>
    </source>
</evidence>
<dbReference type="KEGG" id="ahb:bsdtb5_14740"/>
<dbReference type="Gene3D" id="1.10.260.40">
    <property type="entry name" value="lambda repressor-like DNA-binding domains"/>
    <property type="match status" value="1"/>
</dbReference>
<dbReference type="RefSeq" id="WP_271715418.1">
    <property type="nucleotide sequence ID" value="NZ_AP024169.1"/>
</dbReference>
<evidence type="ECO:0000256" key="1">
    <source>
        <dbReference type="ARBA" id="ARBA00023125"/>
    </source>
</evidence>
<sequence>MNENQTPFQLCKKITELRKENGYTQEMLANKLGITYQAVSKWENELSYPDITLLPIIADIFRVSLDKLFGKATTSITVPDDNNTKYYSNELPWEDDDTLRIVLFRGKHYIPIKNSHEIEKIKDFKFIYEGDALNISSDFSIECRNCDITGNVTAAANVSCGDVEGNVASAGNVNCGDIDGNVTSGGAVNCGDIDGNVSAGSSISCADIDGSVESGNSITCADIDGDVIASGNISCGDINGNVECQGTIKCSSF</sequence>
<evidence type="ECO:0000313" key="4">
    <source>
        <dbReference type="Proteomes" id="UP000595897"/>
    </source>
</evidence>
<dbReference type="CDD" id="cd00093">
    <property type="entry name" value="HTH_XRE"/>
    <property type="match status" value="1"/>
</dbReference>
<dbReference type="PROSITE" id="PS50943">
    <property type="entry name" value="HTH_CROC1"/>
    <property type="match status" value="1"/>
</dbReference>
<keyword evidence="4" id="KW-1185">Reference proteome</keyword>
<gene>
    <name evidence="3" type="ORF">bsdtb5_14740</name>
</gene>
<dbReference type="EMBL" id="AP024169">
    <property type="protein sequence ID" value="BCN30179.1"/>
    <property type="molecule type" value="Genomic_DNA"/>
</dbReference>
<dbReference type="Pfam" id="PF01381">
    <property type="entry name" value="HTH_3"/>
    <property type="match status" value="1"/>
</dbReference>
<keyword evidence="1" id="KW-0238">DNA-binding</keyword>
<dbReference type="PANTHER" id="PTHR46558:SF11">
    <property type="entry name" value="HTH-TYPE TRANSCRIPTIONAL REGULATOR XRE"/>
    <property type="match status" value="1"/>
</dbReference>
<reference evidence="3 4" key="1">
    <citation type="submission" date="2020-11" db="EMBL/GenBank/DDBJ databases">
        <title>Draft genome sequencing of a Lachnospiraceae strain isolated from anoxic soil subjected to BSD treatment.</title>
        <authorList>
            <person name="Uek A."/>
            <person name="Tonouchi A."/>
        </authorList>
    </citation>
    <scope>NUCLEOTIDE SEQUENCE [LARGE SCALE GENOMIC DNA]</scope>
    <source>
        <strain evidence="3 4">TB5</strain>
    </source>
</reference>
<accession>A0A7R7EK22</accession>
<dbReference type="SMART" id="SM00530">
    <property type="entry name" value="HTH_XRE"/>
    <property type="match status" value="1"/>
</dbReference>